<feature type="domain" description="Carrier" evidence="4">
    <location>
        <begin position="570"/>
        <end position="646"/>
    </location>
</feature>
<dbReference type="Proteomes" id="UP000030651">
    <property type="component" value="Unassembled WGS sequence"/>
</dbReference>
<dbReference type="HOGENOM" id="CLU_002220_0_0_1"/>
<dbReference type="GO" id="GO:0031177">
    <property type="term" value="F:phosphopantetheine binding"/>
    <property type="evidence" value="ECO:0007669"/>
    <property type="project" value="InterPro"/>
</dbReference>
<dbReference type="InterPro" id="IPR036291">
    <property type="entry name" value="NAD(P)-bd_dom_sf"/>
</dbReference>
<dbReference type="Gene3D" id="1.10.1200.10">
    <property type="entry name" value="ACP-like"/>
    <property type="match status" value="1"/>
</dbReference>
<dbReference type="PANTHER" id="PTHR43439:SF2">
    <property type="entry name" value="ENZYME, PUTATIVE (JCVI)-RELATED"/>
    <property type="match status" value="1"/>
</dbReference>
<evidence type="ECO:0000259" key="4">
    <source>
        <dbReference type="PROSITE" id="PS50075"/>
    </source>
</evidence>
<dbReference type="Pfam" id="PF23562">
    <property type="entry name" value="AMP-binding_C_3"/>
    <property type="match status" value="1"/>
</dbReference>
<dbReference type="InterPro" id="IPR042099">
    <property type="entry name" value="ANL_N_sf"/>
</dbReference>
<dbReference type="PANTHER" id="PTHR43439">
    <property type="entry name" value="PHENYLACETATE-COENZYME A LIGASE"/>
    <property type="match status" value="1"/>
</dbReference>
<dbReference type="InterPro" id="IPR020806">
    <property type="entry name" value="PKS_PP-bd"/>
</dbReference>
<keyword evidence="2" id="KW-0597">Phosphoprotein</keyword>
<evidence type="ECO:0000256" key="2">
    <source>
        <dbReference type="ARBA" id="ARBA00022553"/>
    </source>
</evidence>
<sequence>MASDSVTTTGPPVVPRRHPDLPPHVVDRVARESPDAVYGLWPIEPTSYQAGFRTITYAQLANVVNGLAWWLEEHLGPGRASQILTYVGPSDLRVSALVLAAIKAGYGLFLTSPRNSPAAHGSLFADLDCKTLITSEPTPAAAIPILEAVQPNHLQVPSVDALLSKVHPKYVYAKTWQKGLADPMMCIHTSGSTGVPKPLIWTQETILKQWNSAGSPAPEGSQSLEHLYLGKRVMVTPPPFHGAGLGQFFFYAIPFGNVVIAPAAEAIVTAQGLVDALKETPADVALLVPSVVAELAQSPALLDYCSQHLELIVYIGGDLPQAIGNVVAAKVPLRCQWGASEVGMPQQLIPAELDPKTDWRYIRFHPCAGAVFEEVADGLFELVIRRDPALASAQTTFTIRGKDLEHLDSYRTKDLFVPHPTVADAWSWKARADDIIVFLNGEKTNPVTMEQHVVAANPELSGALVIGAQRFQAALLVEPTTPCPTTAEQAALVERVWPSVQEANRVTPAHARVEKSLIFVTARDRPLIRAGKGTIQRAASLGLYAADIDRIYQEAEDDQSTDVEETVALDNAESVAQKIRDSVNSTTSWSVEDDSTSFFEQGMDSLQALQLTRALRRTLRRPDLGLSTIYQNPTVSLLTAAVMSVQSERQSDRDLMEPLLATYTDQIRQIPRHASGAGLPPSRKTGTDIVLTGSTGTLGTYILNALLRRQDIGHIYCLNRAPDGGRAAQEDRFQASQLSAAAWADRVTFLHADLAQPQLGLGETTYDTLRARVGLVIHNAWPVNFNLNLAAFRPQLAGVVNLFALAAAAAAAAKHVHVVFISTVGAVAARPADAGPAPEHIPESLDAPVPNGYGRSKLLSEKLCEAAAQHLSGHDHDDHGIVTTSIARVGQVSGAADVPGLWSPREWFPSLIMSSVHLGCVPDHLGVFSDIDWMPSDLLSNVVADIATRNLRDGDETGSGGSSSGADSAVVFNLRNPRTTTWEALIPIVKDVARERCGRELAVVSPTEWLERLQKSANEEDESAASVAANPAVKLLSFYREGLWAGGAAMHPMSVKDAVRASPALRDMPPVQPQWMRKWFEEWLSVVSGH</sequence>
<evidence type="ECO:0000256" key="3">
    <source>
        <dbReference type="SAM" id="MobiDB-lite"/>
    </source>
</evidence>
<dbReference type="InterPro" id="IPR051414">
    <property type="entry name" value="Adenylate-forming_Reductase"/>
</dbReference>
<dbReference type="InParanoid" id="W3WU99"/>
<feature type="compositionally biased region" description="Polar residues" evidence="3">
    <location>
        <begin position="1"/>
        <end position="10"/>
    </location>
</feature>
<dbReference type="InterPro" id="IPR036736">
    <property type="entry name" value="ACP-like_sf"/>
</dbReference>
<keyword evidence="6" id="KW-1185">Reference proteome</keyword>
<dbReference type="Pfam" id="PF00550">
    <property type="entry name" value="PP-binding"/>
    <property type="match status" value="1"/>
</dbReference>
<evidence type="ECO:0000313" key="6">
    <source>
        <dbReference type="Proteomes" id="UP000030651"/>
    </source>
</evidence>
<dbReference type="PROSITE" id="PS50075">
    <property type="entry name" value="CARRIER"/>
    <property type="match status" value="1"/>
</dbReference>
<gene>
    <name evidence="5" type="ORF">PFICI_11332</name>
</gene>
<accession>W3WU99</accession>
<dbReference type="Gene3D" id="3.40.50.12780">
    <property type="entry name" value="N-terminal domain of ligase-like"/>
    <property type="match status" value="1"/>
</dbReference>
<evidence type="ECO:0000256" key="1">
    <source>
        <dbReference type="ARBA" id="ARBA00022450"/>
    </source>
</evidence>
<dbReference type="eggNOG" id="KOG1178">
    <property type="taxonomic scope" value="Eukaryota"/>
</dbReference>
<dbReference type="SMART" id="SM00823">
    <property type="entry name" value="PKS_PP"/>
    <property type="match status" value="1"/>
</dbReference>
<organism evidence="5 6">
    <name type="scientific">Pestalotiopsis fici (strain W106-1 / CGMCC3.15140)</name>
    <dbReference type="NCBI Taxonomy" id="1229662"/>
    <lineage>
        <taxon>Eukaryota</taxon>
        <taxon>Fungi</taxon>
        <taxon>Dikarya</taxon>
        <taxon>Ascomycota</taxon>
        <taxon>Pezizomycotina</taxon>
        <taxon>Sordariomycetes</taxon>
        <taxon>Xylariomycetidae</taxon>
        <taxon>Amphisphaeriales</taxon>
        <taxon>Sporocadaceae</taxon>
        <taxon>Pestalotiopsis</taxon>
    </lineage>
</organism>
<proteinExistence type="predicted"/>
<dbReference type="InterPro" id="IPR009081">
    <property type="entry name" value="PP-bd_ACP"/>
</dbReference>
<dbReference type="SUPFAM" id="SSF51735">
    <property type="entry name" value="NAD(P)-binding Rossmann-fold domains"/>
    <property type="match status" value="1"/>
</dbReference>
<dbReference type="SUPFAM" id="SSF56801">
    <property type="entry name" value="Acetyl-CoA synthetase-like"/>
    <property type="match status" value="1"/>
</dbReference>
<dbReference type="InterPro" id="IPR000873">
    <property type="entry name" value="AMP-dep_synth/lig_dom"/>
</dbReference>
<dbReference type="Pfam" id="PF00501">
    <property type="entry name" value="AMP-binding"/>
    <property type="match status" value="1"/>
</dbReference>
<dbReference type="KEGG" id="pfy:PFICI_11332"/>
<dbReference type="STRING" id="1229662.W3WU99"/>
<dbReference type="AlphaFoldDB" id="W3WU99"/>
<dbReference type="OMA" id="IWTHDSA"/>
<name>W3WU99_PESFW</name>
<keyword evidence="1" id="KW-0596">Phosphopantetheine</keyword>
<dbReference type="Gene3D" id="3.40.50.720">
    <property type="entry name" value="NAD(P)-binding Rossmann-like Domain"/>
    <property type="match status" value="1"/>
</dbReference>
<dbReference type="OrthoDB" id="429813at2759"/>
<dbReference type="InterPro" id="IPR013120">
    <property type="entry name" value="FAR_NAD-bd"/>
</dbReference>
<reference evidence="6" key="1">
    <citation type="journal article" date="2015" name="BMC Genomics">
        <title>Genomic and transcriptomic analysis of the endophytic fungus Pestalotiopsis fici reveals its lifestyle and high potential for synthesis of natural products.</title>
        <authorList>
            <person name="Wang X."/>
            <person name="Zhang X."/>
            <person name="Liu L."/>
            <person name="Xiang M."/>
            <person name="Wang W."/>
            <person name="Sun X."/>
            <person name="Che Y."/>
            <person name="Guo L."/>
            <person name="Liu G."/>
            <person name="Guo L."/>
            <person name="Wang C."/>
            <person name="Yin W.B."/>
            <person name="Stadler M."/>
            <person name="Zhang X."/>
            <person name="Liu X."/>
        </authorList>
    </citation>
    <scope>NUCLEOTIDE SEQUENCE [LARGE SCALE GENOMIC DNA]</scope>
    <source>
        <strain evidence="6">W106-1 / CGMCC3.15140</strain>
    </source>
</reference>
<dbReference type="EMBL" id="KI912116">
    <property type="protein sequence ID" value="ETS77458.1"/>
    <property type="molecule type" value="Genomic_DNA"/>
</dbReference>
<dbReference type="GeneID" id="19276345"/>
<dbReference type="RefSeq" id="XP_007838104.1">
    <property type="nucleotide sequence ID" value="XM_007839913.1"/>
</dbReference>
<dbReference type="SUPFAM" id="SSF47336">
    <property type="entry name" value="ACP-like"/>
    <property type="match status" value="1"/>
</dbReference>
<protein>
    <recommendedName>
        <fullName evidence="4">Carrier domain-containing protein</fullName>
    </recommendedName>
</protein>
<feature type="region of interest" description="Disordered" evidence="3">
    <location>
        <begin position="1"/>
        <end position="24"/>
    </location>
</feature>
<dbReference type="Pfam" id="PF07993">
    <property type="entry name" value="NAD_binding_4"/>
    <property type="match status" value="1"/>
</dbReference>
<evidence type="ECO:0000313" key="5">
    <source>
        <dbReference type="EMBL" id="ETS77458.1"/>
    </source>
</evidence>